<dbReference type="PANTHER" id="PTHR11932">
    <property type="entry name" value="CULLIN"/>
    <property type="match status" value="1"/>
</dbReference>
<dbReference type="EMBL" id="CP059267">
    <property type="protein sequence ID" value="QLQ78447.1"/>
    <property type="molecule type" value="Genomic_DNA"/>
</dbReference>
<sequence length="763" mass="87982">MFPDEQLEDDPLRQFIAEEVDEALEHAFGLFDVKTLSVKDVSEEERYFTLFSDLVEMTIGVLCKISMPLLKIHFPEWNYNSHVGESRRLYLIWEALRHKVENRIEVLVDNYLKSADDALERYPYLVERWSYILANCRNFLKRILPCLQYMTVNYPSVAKEVTRKLQIFDYLMIYFINLLKDKLADDFETFLEAFLSEQRSRTSLDKSYLICETPLSLMSKYKISVDRTSVSDVNSFYLRSVELYAAEKLQIPVNMHYRENLTKLLARHAIIAGSISASLVTHSNDIILRHTIMDKNTTRRLLELLKDNVEIVASNSTDSPAHQLFATILMSYASRSMMDELWSIFKAVICATFQNVEGSHTNEIQLLDACRLLVIANQSKFLEKLAYDEVIKNLRGIIGIMERYLKICESTIRKFNQVTAGKTSESSYNESLALNLPLIMKLPSSFLTIYSRSLFRRCIVHGLPVIQTLTCPRSFEYQLFSLFQREYGSSPEYDGLETLKAELLRSAQIARHFDETQAAPLLNPLVFERKSVPSVIHENLVDDLILPPDMRHCWTSFQKFYDLIDAKAHHKKLQLIDSLQHCEVQTQIQLSNGTKLILDLTLYQTCILTLFNDNDALSLEEMSARSNISIDLLSEIVESFIRIGFFTSQNNLIILNESFSPDERKVKNGKLRVTMTTRGKSSKEGSAEIIQHMEGLSSHWKQEMIKACIVRSLKGEKSGLKFDSIYAKVESQMFGISIGEFKDALERTVLENSITHSRSLYKY</sequence>
<evidence type="ECO:0000313" key="3">
    <source>
        <dbReference type="EMBL" id="QLQ78447.1"/>
    </source>
</evidence>
<dbReference type="AlphaFoldDB" id="A0A7H9HP55"/>
<comment type="similarity">
    <text evidence="1">Belongs to the cullin family.</text>
</comment>
<evidence type="ECO:0000313" key="4">
    <source>
        <dbReference type="Proteomes" id="UP000510647"/>
    </source>
</evidence>
<feature type="domain" description="Cullin family profile" evidence="2">
    <location>
        <begin position="402"/>
        <end position="641"/>
    </location>
</feature>
<name>A0A7H9HP55_9SACH</name>
<protein>
    <recommendedName>
        <fullName evidence="2">Cullin family profile domain-containing protein</fullName>
    </recommendedName>
</protein>
<evidence type="ECO:0000256" key="1">
    <source>
        <dbReference type="PROSITE-ProRule" id="PRU00330"/>
    </source>
</evidence>
<proteinExistence type="inferred from homology"/>
<dbReference type="InterPro" id="IPR059120">
    <property type="entry name" value="Cullin-like_AB"/>
</dbReference>
<dbReference type="Gene3D" id="3.30.230.130">
    <property type="entry name" value="Cullin, Chain C, Domain 2"/>
    <property type="match status" value="1"/>
</dbReference>
<dbReference type="InterPro" id="IPR045093">
    <property type="entry name" value="Cullin"/>
</dbReference>
<dbReference type="GO" id="GO:0031625">
    <property type="term" value="F:ubiquitin protein ligase binding"/>
    <property type="evidence" value="ECO:0007669"/>
    <property type="project" value="InterPro"/>
</dbReference>
<dbReference type="OrthoDB" id="27073at2759"/>
<dbReference type="PROSITE" id="PS50069">
    <property type="entry name" value="CULLIN_2"/>
    <property type="match status" value="1"/>
</dbReference>
<reference evidence="3 4" key="1">
    <citation type="submission" date="2020-06" db="EMBL/GenBank/DDBJ databases">
        <title>The yeast mating-type switching endonuclease HO is a domesticated member of an unorthodox homing genetic element family.</title>
        <authorList>
            <person name="Coughlan A.Y."/>
            <person name="Lombardi L."/>
            <person name="Braun-Galleani S."/>
            <person name="Martos A.R."/>
            <person name="Galeote V."/>
            <person name="Bigey F."/>
            <person name="Dequin S."/>
            <person name="Byrne K.P."/>
            <person name="Wolfe K.H."/>
        </authorList>
    </citation>
    <scope>NUCLEOTIDE SEQUENCE [LARGE SCALE GENOMIC DNA]</scope>
    <source>
        <strain evidence="3 4">CBS2947</strain>
    </source>
</reference>
<dbReference type="Proteomes" id="UP000510647">
    <property type="component" value="Chromosome 1"/>
</dbReference>
<dbReference type="Pfam" id="PF26557">
    <property type="entry name" value="Cullin_AB"/>
    <property type="match status" value="1"/>
</dbReference>
<dbReference type="GO" id="GO:0006511">
    <property type="term" value="P:ubiquitin-dependent protein catabolic process"/>
    <property type="evidence" value="ECO:0007669"/>
    <property type="project" value="InterPro"/>
</dbReference>
<evidence type="ECO:0000259" key="2">
    <source>
        <dbReference type="PROSITE" id="PS50069"/>
    </source>
</evidence>
<accession>A0A7H9HP55</accession>
<dbReference type="InterPro" id="IPR016158">
    <property type="entry name" value="Cullin_homology"/>
</dbReference>
<organism evidence="3 4">
    <name type="scientific">Torulaspora globosa</name>
    <dbReference type="NCBI Taxonomy" id="48254"/>
    <lineage>
        <taxon>Eukaryota</taxon>
        <taxon>Fungi</taxon>
        <taxon>Dikarya</taxon>
        <taxon>Ascomycota</taxon>
        <taxon>Saccharomycotina</taxon>
        <taxon>Saccharomycetes</taxon>
        <taxon>Saccharomycetales</taxon>
        <taxon>Saccharomycetaceae</taxon>
        <taxon>Torulaspora</taxon>
    </lineage>
</organism>
<dbReference type="InterPro" id="IPR036317">
    <property type="entry name" value="Cullin_homology_sf"/>
</dbReference>
<dbReference type="SUPFAM" id="SSF75632">
    <property type="entry name" value="Cullin homology domain"/>
    <property type="match status" value="1"/>
</dbReference>
<gene>
    <name evidence="3" type="ORF">HG537_0A06940</name>
</gene>
<keyword evidence="4" id="KW-1185">Reference proteome</keyword>